<keyword evidence="3" id="KW-1185">Reference proteome</keyword>
<gene>
    <name evidence="2" type="ORF">C3E78_03840</name>
</gene>
<proteinExistence type="predicted"/>
<reference evidence="3" key="1">
    <citation type="submission" date="2018-01" db="EMBL/GenBank/DDBJ databases">
        <authorList>
            <person name="Li J."/>
        </authorList>
    </citation>
    <scope>NUCLEOTIDE SEQUENCE [LARGE SCALE GENOMIC DNA]</scope>
    <source>
        <strain evidence="3">592</strain>
    </source>
</reference>
<evidence type="ECO:0000313" key="3">
    <source>
        <dbReference type="Proteomes" id="UP000244384"/>
    </source>
</evidence>
<dbReference type="Gene3D" id="3.40.50.10320">
    <property type="entry name" value="LmbE-like"/>
    <property type="match status" value="1"/>
</dbReference>
<dbReference type="InterPro" id="IPR024078">
    <property type="entry name" value="LmbE-like_dom_sf"/>
</dbReference>
<organism evidence="2 3">
    <name type="scientific">Aeromicrobium chenweiae</name>
    <dbReference type="NCBI Taxonomy" id="2079793"/>
    <lineage>
        <taxon>Bacteria</taxon>
        <taxon>Bacillati</taxon>
        <taxon>Actinomycetota</taxon>
        <taxon>Actinomycetes</taxon>
        <taxon>Propionibacteriales</taxon>
        <taxon>Nocardioidaceae</taxon>
        <taxon>Aeromicrobium</taxon>
    </lineage>
</organism>
<evidence type="ECO:0000256" key="1">
    <source>
        <dbReference type="SAM" id="MobiDB-lite"/>
    </source>
</evidence>
<name>A0A2S0WJA7_9ACTN</name>
<evidence type="ECO:0008006" key="4">
    <source>
        <dbReference type="Google" id="ProtNLM"/>
    </source>
</evidence>
<feature type="region of interest" description="Disordered" evidence="1">
    <location>
        <begin position="1"/>
        <end position="20"/>
    </location>
</feature>
<dbReference type="AlphaFoldDB" id="A0A2S0WJA7"/>
<accession>A0A2S0WJA7</accession>
<dbReference type="SUPFAM" id="SSF102588">
    <property type="entry name" value="LmbE-like"/>
    <property type="match status" value="1"/>
</dbReference>
<dbReference type="EMBL" id="CP026952">
    <property type="protein sequence ID" value="AWB91419.1"/>
    <property type="molecule type" value="Genomic_DNA"/>
</dbReference>
<sequence length="247" mass="26714">MHIQGVSMIDQGTGAPRSPRRATRLVVAPHVGDETLGCGGVLAKHGEDAVVVILAEPDERRREQLAAAQQELGRPPATVLGVSRRHLGEDMDLLVGMLADLLAMVQPSILYLPFPSNHHDRAVAYETGMRAVRAPYGHGARHPVTVLAYDVGAVEVSEYADDVRWNVRETLDELDVERKTAAATAYGSPLAGGLRRNARLVGEAGNVDWAEQFAVVRMSPGHRATYRDETGAARRHVRSGVVVGGRR</sequence>
<protein>
    <recommendedName>
        <fullName evidence="4">PIG-L family deacetylase</fullName>
    </recommendedName>
</protein>
<dbReference type="KEGG" id="aez:C3E78_03840"/>
<evidence type="ECO:0000313" key="2">
    <source>
        <dbReference type="EMBL" id="AWB91419.1"/>
    </source>
</evidence>
<dbReference type="Proteomes" id="UP000244384">
    <property type="component" value="Chromosome"/>
</dbReference>